<organism evidence="1 2">
    <name type="scientific">Archangium violaceum Cb vi76</name>
    <dbReference type="NCBI Taxonomy" id="1406225"/>
    <lineage>
        <taxon>Bacteria</taxon>
        <taxon>Pseudomonadati</taxon>
        <taxon>Myxococcota</taxon>
        <taxon>Myxococcia</taxon>
        <taxon>Myxococcales</taxon>
        <taxon>Cystobacterineae</taxon>
        <taxon>Archangiaceae</taxon>
        <taxon>Archangium</taxon>
    </lineage>
</organism>
<protein>
    <submittedName>
        <fullName evidence="1">Uncharacterized protein</fullName>
    </submittedName>
</protein>
<reference evidence="1 2" key="1">
    <citation type="submission" date="2014-07" db="EMBL/GenBank/DDBJ databases">
        <title>Draft Genome Sequence of Gephyronic Acid Producer, Cystobacter violaceus Strain Cb vi76.</title>
        <authorList>
            <person name="Stevens D.C."/>
            <person name="Young J."/>
            <person name="Carmichael R."/>
            <person name="Tan J."/>
            <person name="Taylor R.E."/>
        </authorList>
    </citation>
    <scope>NUCLEOTIDE SEQUENCE [LARGE SCALE GENOMIC DNA]</scope>
    <source>
        <strain evidence="1 2">Cb vi76</strain>
    </source>
</reference>
<evidence type="ECO:0000313" key="1">
    <source>
        <dbReference type="EMBL" id="KFA87306.1"/>
    </source>
</evidence>
<name>A0A084SFS1_9BACT</name>
<dbReference type="EMBL" id="JPMI01000388">
    <property type="protein sequence ID" value="KFA87306.1"/>
    <property type="molecule type" value="Genomic_DNA"/>
</dbReference>
<accession>A0A084SFS1</accession>
<dbReference type="RefSeq" id="WP_043412753.1">
    <property type="nucleotide sequence ID" value="NZ_JPMI01000388.1"/>
</dbReference>
<gene>
    <name evidence="1" type="ORF">Q664_48570</name>
</gene>
<dbReference type="AlphaFoldDB" id="A0A084SFS1"/>
<evidence type="ECO:0000313" key="2">
    <source>
        <dbReference type="Proteomes" id="UP000028547"/>
    </source>
</evidence>
<proteinExistence type="predicted"/>
<sequence>MRTTTRMPGVLGVLALLGLFLLPGAALAQELKLKVEVEVVLVSNKGDEVTPPELQKMKETFQRQNFSYTSFKRMSQQSIEVGSKEPTEVKLPNGVNASFLLLGMKDGSAKLRVTIPNQSAVEVQLGRQGAVYQRAGNHVGGDLVLVLNVPAK</sequence>
<comment type="caution">
    <text evidence="1">The sequence shown here is derived from an EMBL/GenBank/DDBJ whole genome shotgun (WGS) entry which is preliminary data.</text>
</comment>
<dbReference type="Proteomes" id="UP000028547">
    <property type="component" value="Unassembled WGS sequence"/>
</dbReference>